<evidence type="ECO:0000256" key="3">
    <source>
        <dbReference type="ARBA" id="ARBA00022679"/>
    </source>
</evidence>
<protein>
    <recommendedName>
        <fullName evidence="13">HTH araC/xylS-type domain-containing protein</fullName>
    </recommendedName>
</protein>
<gene>
    <name evidence="14" type="ORF">E0Z10_g7261</name>
</gene>
<evidence type="ECO:0000256" key="5">
    <source>
        <dbReference type="ARBA" id="ARBA00022763"/>
    </source>
</evidence>
<keyword evidence="5" id="KW-0227">DNA damage</keyword>
<feature type="region of interest" description="Disordered" evidence="12">
    <location>
        <begin position="1"/>
        <end position="21"/>
    </location>
</feature>
<comment type="caution">
    <text evidence="14">The sequence shown here is derived from an EMBL/GenBank/DDBJ whole genome shotgun (WGS) entry which is preliminary data.</text>
</comment>
<dbReference type="EMBL" id="SKBN01000165">
    <property type="protein sequence ID" value="TGJ81501.1"/>
    <property type="molecule type" value="Genomic_DNA"/>
</dbReference>
<keyword evidence="9" id="KW-0010">Activator</keyword>
<dbReference type="OrthoDB" id="2447880at2759"/>
<dbReference type="Pfam" id="PF00165">
    <property type="entry name" value="HTH_AraC"/>
    <property type="match status" value="1"/>
</dbReference>
<evidence type="ECO:0000256" key="4">
    <source>
        <dbReference type="ARBA" id="ARBA00022723"/>
    </source>
</evidence>
<dbReference type="InterPro" id="IPR009057">
    <property type="entry name" value="Homeodomain-like_sf"/>
</dbReference>
<dbReference type="SUPFAM" id="SSF57884">
    <property type="entry name" value="Ada DNA repair protein, N-terminal domain (N-Ada 10)"/>
    <property type="match status" value="1"/>
</dbReference>
<dbReference type="InterPro" id="IPR018060">
    <property type="entry name" value="HTH_AraC"/>
</dbReference>
<comment type="cofactor">
    <cofactor evidence="1">
        <name>Zn(2+)</name>
        <dbReference type="ChEBI" id="CHEBI:29105"/>
    </cofactor>
</comment>
<dbReference type="InterPro" id="IPR035451">
    <property type="entry name" value="Ada-like_dom_sf"/>
</dbReference>
<evidence type="ECO:0000313" key="14">
    <source>
        <dbReference type="EMBL" id="TGJ81501.1"/>
    </source>
</evidence>
<dbReference type="Gene3D" id="1.10.10.60">
    <property type="entry name" value="Homeodomain-like"/>
    <property type="match status" value="1"/>
</dbReference>
<evidence type="ECO:0000256" key="10">
    <source>
        <dbReference type="ARBA" id="ARBA00023163"/>
    </source>
</evidence>
<name>A0A4Z0YPY2_9PEZI</name>
<keyword evidence="4" id="KW-0479">Metal-binding</keyword>
<dbReference type="PROSITE" id="PS01124">
    <property type="entry name" value="HTH_ARAC_FAMILY_2"/>
    <property type="match status" value="1"/>
</dbReference>
<evidence type="ECO:0000256" key="8">
    <source>
        <dbReference type="ARBA" id="ARBA00023125"/>
    </source>
</evidence>
<keyword evidence="8" id="KW-0238">DNA-binding</keyword>
<evidence type="ECO:0000256" key="11">
    <source>
        <dbReference type="ARBA" id="ARBA00023204"/>
    </source>
</evidence>
<keyword evidence="2" id="KW-0489">Methyltransferase</keyword>
<dbReference type="GO" id="GO:0032259">
    <property type="term" value="P:methylation"/>
    <property type="evidence" value="ECO:0007669"/>
    <property type="project" value="UniProtKB-KW"/>
</dbReference>
<keyword evidence="10" id="KW-0804">Transcription</keyword>
<dbReference type="Gene3D" id="3.40.10.10">
    <property type="entry name" value="DNA Methylphosphotriester Repair Domain"/>
    <property type="match status" value="1"/>
</dbReference>
<dbReference type="GO" id="GO:0008168">
    <property type="term" value="F:methyltransferase activity"/>
    <property type="evidence" value="ECO:0007669"/>
    <property type="project" value="UniProtKB-KW"/>
</dbReference>
<reference evidence="14 15" key="1">
    <citation type="submission" date="2019-03" db="EMBL/GenBank/DDBJ databases">
        <title>Draft genome sequence of Xylaria hypoxylon DSM 108379, a ubiquitous saprotrophic-parasitic fungi on hardwood.</title>
        <authorList>
            <person name="Buettner E."/>
            <person name="Leonhardt S."/>
            <person name="Gebauer A.M."/>
            <person name="Liers C."/>
            <person name="Hofrichter M."/>
            <person name="Kellner H."/>
        </authorList>
    </citation>
    <scope>NUCLEOTIDE SEQUENCE [LARGE SCALE GENOMIC DNA]</scope>
    <source>
        <strain evidence="14 15">DSM 108379</strain>
    </source>
</reference>
<evidence type="ECO:0000256" key="2">
    <source>
        <dbReference type="ARBA" id="ARBA00022603"/>
    </source>
</evidence>
<keyword evidence="3" id="KW-0808">Transferase</keyword>
<evidence type="ECO:0000313" key="15">
    <source>
        <dbReference type="Proteomes" id="UP000297716"/>
    </source>
</evidence>
<dbReference type="GO" id="GO:0003700">
    <property type="term" value="F:DNA-binding transcription factor activity"/>
    <property type="evidence" value="ECO:0007669"/>
    <property type="project" value="InterPro"/>
</dbReference>
<dbReference type="GO" id="GO:0043565">
    <property type="term" value="F:sequence-specific DNA binding"/>
    <property type="evidence" value="ECO:0007669"/>
    <property type="project" value="InterPro"/>
</dbReference>
<dbReference type="STRING" id="37992.A0A4Z0YPY2"/>
<dbReference type="PROSITE" id="PS00041">
    <property type="entry name" value="HTH_ARAC_FAMILY_1"/>
    <property type="match status" value="1"/>
</dbReference>
<proteinExistence type="predicted"/>
<dbReference type="InterPro" id="IPR018062">
    <property type="entry name" value="HTH_AraC-typ_CS"/>
</dbReference>
<keyword evidence="6" id="KW-0862">Zinc</keyword>
<evidence type="ECO:0000256" key="12">
    <source>
        <dbReference type="SAM" id="MobiDB-lite"/>
    </source>
</evidence>
<evidence type="ECO:0000259" key="13">
    <source>
        <dbReference type="PROSITE" id="PS01124"/>
    </source>
</evidence>
<accession>A0A4Z0YPY2</accession>
<keyword evidence="15" id="KW-1185">Reference proteome</keyword>
<dbReference type="Pfam" id="PF02805">
    <property type="entry name" value="Ada_Zn_binding"/>
    <property type="match status" value="1"/>
</dbReference>
<dbReference type="GO" id="GO:0008270">
    <property type="term" value="F:zinc ion binding"/>
    <property type="evidence" value="ECO:0007669"/>
    <property type="project" value="InterPro"/>
</dbReference>
<keyword evidence="11" id="KW-0234">DNA repair</keyword>
<keyword evidence="7" id="KW-0805">Transcription regulation</keyword>
<sequence>MTQRKTVAIPRDRTKSVHPTSSSLDEARWRLVLAHTPTPDFLYGVLSTGIFCRTSCPSRRPRRANVRFFDSAASAVAAGFRACRRCRPESTDSSHESPQASAEKQVEIACEYVRQRKGEAQLLEIAVHVGLSPRYFHGLFKQVLGTTPGAYAAAVRRESSISMTPVITVPDSTPHAVDIETMTNLAHLAPIDESAYSMSVVDSHPSMHDWLPEVYEGLSCTDFERGAFSEWLNDCDSGVVKFLGTSNESFEPRLDTYTSDYVDPSLLSSSRVAS</sequence>
<dbReference type="GO" id="GO:0006281">
    <property type="term" value="P:DNA repair"/>
    <property type="evidence" value="ECO:0007669"/>
    <property type="project" value="UniProtKB-KW"/>
</dbReference>
<evidence type="ECO:0000256" key="9">
    <source>
        <dbReference type="ARBA" id="ARBA00023159"/>
    </source>
</evidence>
<evidence type="ECO:0000256" key="7">
    <source>
        <dbReference type="ARBA" id="ARBA00023015"/>
    </source>
</evidence>
<organism evidence="14 15">
    <name type="scientific">Xylaria hypoxylon</name>
    <dbReference type="NCBI Taxonomy" id="37992"/>
    <lineage>
        <taxon>Eukaryota</taxon>
        <taxon>Fungi</taxon>
        <taxon>Dikarya</taxon>
        <taxon>Ascomycota</taxon>
        <taxon>Pezizomycotina</taxon>
        <taxon>Sordariomycetes</taxon>
        <taxon>Xylariomycetidae</taxon>
        <taxon>Xylariales</taxon>
        <taxon>Xylariaceae</taxon>
        <taxon>Xylaria</taxon>
    </lineage>
</organism>
<dbReference type="Proteomes" id="UP000297716">
    <property type="component" value="Unassembled WGS sequence"/>
</dbReference>
<evidence type="ECO:0000256" key="6">
    <source>
        <dbReference type="ARBA" id="ARBA00022833"/>
    </source>
</evidence>
<dbReference type="SUPFAM" id="SSF46689">
    <property type="entry name" value="Homeodomain-like"/>
    <property type="match status" value="1"/>
</dbReference>
<dbReference type="AlphaFoldDB" id="A0A4Z0YPY2"/>
<evidence type="ECO:0000256" key="1">
    <source>
        <dbReference type="ARBA" id="ARBA00001947"/>
    </source>
</evidence>
<dbReference type="InterPro" id="IPR004026">
    <property type="entry name" value="Ada_DNA_repair_Zn-bd"/>
</dbReference>
<feature type="domain" description="HTH araC/xylS-type" evidence="13">
    <location>
        <begin position="103"/>
        <end position="154"/>
    </location>
</feature>